<protein>
    <submittedName>
        <fullName evidence="3">3D domain-containing protein</fullName>
    </submittedName>
</protein>
<dbReference type="SUPFAM" id="SSF50685">
    <property type="entry name" value="Barwin-like endoglucanases"/>
    <property type="match status" value="1"/>
</dbReference>
<dbReference type="Gene3D" id="2.40.40.10">
    <property type="entry name" value="RlpA-like domain"/>
    <property type="match status" value="1"/>
</dbReference>
<dbReference type="Gene3D" id="2.20.230.10">
    <property type="entry name" value="Resuscitation-promoting factor rpfb"/>
    <property type="match status" value="1"/>
</dbReference>
<name>A0ABW8T753_9CLOT</name>
<dbReference type="InterPro" id="IPR010611">
    <property type="entry name" value="3D_dom"/>
</dbReference>
<dbReference type="SMART" id="SM01208">
    <property type="entry name" value="G5"/>
    <property type="match status" value="1"/>
</dbReference>
<feature type="domain" description="G5" evidence="2">
    <location>
        <begin position="148"/>
        <end position="228"/>
    </location>
</feature>
<evidence type="ECO:0000313" key="3">
    <source>
        <dbReference type="EMBL" id="MFL0247538.1"/>
    </source>
</evidence>
<comment type="caution">
    <text evidence="3">The sequence shown here is derived from an EMBL/GenBank/DDBJ whole genome shotgun (WGS) entry which is preliminary data.</text>
</comment>
<dbReference type="Pfam" id="PF07501">
    <property type="entry name" value="G5"/>
    <property type="match status" value="1"/>
</dbReference>
<evidence type="ECO:0000313" key="4">
    <source>
        <dbReference type="Proteomes" id="UP001623591"/>
    </source>
</evidence>
<sequence length="345" mass="37739">MDKLKAAFKSCFTNGPKAIFMVMLFLMSVTIGIDANRKTIIVAIDGKETKITTFRSTFEDALKVNNIVLGAKDKTTPSINNKLQKNDRIDIKKAVNVTVEVDGEELNIKTTEATADKMFNSEGIKIFEEDKVTPSKDAVVKEGLKLIVTRVETKILEEKQVLDFATVVKKDENAKKGSTKVLQDGQEGEKVITTKLVYENGKEIKRDIIDETITKQPVQKIVAVGTLSTVSLSRGGDVMFKSSFRARATAYSAGFSSTGKRPGDKNYGKTASGTIAKRDAKGYSSVAVDPRVIPLGTKLFIEGYGYAVAEDTGGAIKGNAIDVFFETDSECFNWGVRNVNVYILK</sequence>
<reference evidence="3 4" key="1">
    <citation type="submission" date="2024-11" db="EMBL/GenBank/DDBJ databases">
        <authorList>
            <person name="Heng Y.C."/>
            <person name="Lim A.C.H."/>
            <person name="Lee J.K.Y."/>
            <person name="Kittelmann S."/>
        </authorList>
    </citation>
    <scope>NUCLEOTIDE SEQUENCE [LARGE SCALE GENOMIC DNA]</scope>
    <source>
        <strain evidence="3 4">WILCCON 0185</strain>
    </source>
</reference>
<dbReference type="EMBL" id="JBJHZZ010000007">
    <property type="protein sequence ID" value="MFL0247538.1"/>
    <property type="molecule type" value="Genomic_DNA"/>
</dbReference>
<dbReference type="Proteomes" id="UP001623591">
    <property type="component" value="Unassembled WGS sequence"/>
</dbReference>
<dbReference type="CDD" id="cd22786">
    <property type="entry name" value="DPBB_YuiC-like"/>
    <property type="match status" value="1"/>
</dbReference>
<evidence type="ECO:0000256" key="1">
    <source>
        <dbReference type="ARBA" id="ARBA00022729"/>
    </source>
</evidence>
<gene>
    <name evidence="3" type="ORF">ACJDUG_11210</name>
</gene>
<proteinExistence type="predicted"/>
<dbReference type="PROSITE" id="PS51109">
    <property type="entry name" value="G5"/>
    <property type="match status" value="1"/>
</dbReference>
<dbReference type="PANTHER" id="PTHR39160">
    <property type="entry name" value="CELL WALL-BINDING PROTEIN YOCH"/>
    <property type="match status" value="1"/>
</dbReference>
<dbReference type="Pfam" id="PF03990">
    <property type="entry name" value="DUF348"/>
    <property type="match status" value="2"/>
</dbReference>
<dbReference type="PANTHER" id="PTHR39160:SF4">
    <property type="entry name" value="RESUSCITATION-PROMOTING FACTOR RPFB"/>
    <property type="match status" value="1"/>
</dbReference>
<accession>A0ABW8T753</accession>
<keyword evidence="4" id="KW-1185">Reference proteome</keyword>
<dbReference type="InterPro" id="IPR051933">
    <property type="entry name" value="Resuscitation_pf_RpfB"/>
</dbReference>
<dbReference type="InterPro" id="IPR036908">
    <property type="entry name" value="RlpA-like_sf"/>
</dbReference>
<dbReference type="RefSeq" id="WP_406769989.1">
    <property type="nucleotide sequence ID" value="NZ_JBJHZZ010000007.1"/>
</dbReference>
<dbReference type="InterPro" id="IPR007137">
    <property type="entry name" value="DUF348"/>
</dbReference>
<dbReference type="Pfam" id="PF06725">
    <property type="entry name" value="3D"/>
    <property type="match status" value="1"/>
</dbReference>
<evidence type="ECO:0000259" key="2">
    <source>
        <dbReference type="PROSITE" id="PS51109"/>
    </source>
</evidence>
<keyword evidence="1" id="KW-0732">Signal</keyword>
<dbReference type="InterPro" id="IPR011098">
    <property type="entry name" value="G5_dom"/>
</dbReference>
<organism evidence="3 4">
    <name type="scientific">Candidatus Clostridium stratigraminis</name>
    <dbReference type="NCBI Taxonomy" id="3381661"/>
    <lineage>
        <taxon>Bacteria</taxon>
        <taxon>Bacillati</taxon>
        <taxon>Bacillota</taxon>
        <taxon>Clostridia</taxon>
        <taxon>Eubacteriales</taxon>
        <taxon>Clostridiaceae</taxon>
        <taxon>Clostridium</taxon>
    </lineage>
</organism>